<dbReference type="Proteomes" id="UP000005237">
    <property type="component" value="Unassembled WGS sequence"/>
</dbReference>
<feature type="compositionally biased region" description="Low complexity" evidence="3">
    <location>
        <begin position="152"/>
        <end position="162"/>
    </location>
</feature>
<protein>
    <recommendedName>
        <fullName evidence="4">ANKLE2 third alpha/beta domain-containing protein</fullName>
    </recommendedName>
</protein>
<dbReference type="PANTHER" id="PTHR12349:SF4">
    <property type="entry name" value="ANKYRIN REPEAT AND LEM DOMAIN-CONTAINING PROTEIN 2"/>
    <property type="match status" value="1"/>
</dbReference>
<dbReference type="InterPro" id="IPR056237">
    <property type="entry name" value="ANKLE2_3rd"/>
</dbReference>
<keyword evidence="6" id="KW-1185">Reference proteome</keyword>
<accession>A0A8R1IQR9</accession>
<evidence type="ECO:0000256" key="2">
    <source>
        <dbReference type="ARBA" id="ARBA00023306"/>
    </source>
</evidence>
<dbReference type="AlphaFoldDB" id="A0A8R1IQR9"/>
<organism evidence="5 6">
    <name type="scientific">Caenorhabditis japonica</name>
    <dbReference type="NCBI Taxonomy" id="281687"/>
    <lineage>
        <taxon>Eukaryota</taxon>
        <taxon>Metazoa</taxon>
        <taxon>Ecdysozoa</taxon>
        <taxon>Nematoda</taxon>
        <taxon>Chromadorea</taxon>
        <taxon>Rhabditida</taxon>
        <taxon>Rhabditina</taxon>
        <taxon>Rhabditomorpha</taxon>
        <taxon>Rhabditoidea</taxon>
        <taxon>Rhabditidae</taxon>
        <taxon>Peloderinae</taxon>
        <taxon>Caenorhabditis</taxon>
    </lineage>
</organism>
<reference evidence="5" key="2">
    <citation type="submission" date="2022-06" db="UniProtKB">
        <authorList>
            <consortium name="EnsemblMetazoa"/>
        </authorList>
    </citation>
    <scope>IDENTIFICATION</scope>
    <source>
        <strain evidence="5">DF5081</strain>
    </source>
</reference>
<reference evidence="6" key="1">
    <citation type="submission" date="2010-08" db="EMBL/GenBank/DDBJ databases">
        <authorList>
            <consortium name="Caenorhabditis japonica Sequencing Consortium"/>
            <person name="Wilson R.K."/>
        </authorList>
    </citation>
    <scope>NUCLEOTIDE SEQUENCE [LARGE SCALE GENOMIC DNA]</scope>
    <source>
        <strain evidence="6">DF5081</strain>
    </source>
</reference>
<evidence type="ECO:0000313" key="5">
    <source>
        <dbReference type="EnsemblMetazoa" id="CJA41315.1"/>
    </source>
</evidence>
<dbReference type="PANTHER" id="PTHR12349">
    <property type="entry name" value="ANKYRIN REPEAT AND LEM DOMAIN-CONTAINING PROTEIN 2"/>
    <property type="match status" value="1"/>
</dbReference>
<dbReference type="EnsemblMetazoa" id="CJA41315.1">
    <property type="protein sequence ID" value="CJA41315.1"/>
    <property type="gene ID" value="WBGene00217163"/>
</dbReference>
<dbReference type="GO" id="GO:0005783">
    <property type="term" value="C:endoplasmic reticulum"/>
    <property type="evidence" value="ECO:0007669"/>
    <property type="project" value="TreeGrafter"/>
</dbReference>
<dbReference type="Pfam" id="PF24567">
    <property type="entry name" value="ANKLE2_3rd"/>
    <property type="match status" value="1"/>
</dbReference>
<evidence type="ECO:0000259" key="4">
    <source>
        <dbReference type="Pfam" id="PF24567"/>
    </source>
</evidence>
<evidence type="ECO:0000313" key="6">
    <source>
        <dbReference type="Proteomes" id="UP000005237"/>
    </source>
</evidence>
<feature type="region of interest" description="Disordered" evidence="3">
    <location>
        <begin position="219"/>
        <end position="242"/>
    </location>
</feature>
<name>A0A8R1IQR9_CAEJA</name>
<evidence type="ECO:0000256" key="3">
    <source>
        <dbReference type="SAM" id="MobiDB-lite"/>
    </source>
</evidence>
<sequence length="264" mass="29327">GYFVFLTRDENGVSQLTVAQNQCSLPPPSAIAGPFFTHSDANDFRTKWTAVGKEVKRSDFDKGYEKVGRLLASQNPSVEWRETWKFLGDDAPPIDVTSEAGLIMLESVLGKRQKDEMILRSQPRIQPARTADFGKTSVRRTLNFDILDDELTPPSTSSSPSSADVSEEENEEFFDTFTEIQDESLLDDTLGSLTGRFAAMSVISPKREEVVESLSLALNSDEDENEDDVDSFFTPPSSPPPMFVIDEAPCKVRNPNIQESIFDG</sequence>
<keyword evidence="1" id="KW-0040">ANK repeat</keyword>
<dbReference type="GO" id="GO:0051721">
    <property type="term" value="F:protein phosphatase 2A binding"/>
    <property type="evidence" value="ECO:0007669"/>
    <property type="project" value="TreeGrafter"/>
</dbReference>
<feature type="compositionally biased region" description="Acidic residues" evidence="3">
    <location>
        <begin position="220"/>
        <end position="230"/>
    </location>
</feature>
<keyword evidence="2" id="KW-0131">Cell cycle</keyword>
<feature type="domain" description="ANKLE2 third alpha/beta" evidence="4">
    <location>
        <begin position="29"/>
        <end position="82"/>
    </location>
</feature>
<evidence type="ECO:0000256" key="1">
    <source>
        <dbReference type="ARBA" id="ARBA00023043"/>
    </source>
</evidence>
<proteinExistence type="predicted"/>
<feature type="region of interest" description="Disordered" evidence="3">
    <location>
        <begin position="147"/>
        <end position="171"/>
    </location>
</feature>